<dbReference type="RefSeq" id="WP_229318041.1">
    <property type="nucleotide sequence ID" value="NZ_AP025184.1"/>
</dbReference>
<protein>
    <recommendedName>
        <fullName evidence="4">DUF2975 domain-containing protein</fullName>
    </recommendedName>
</protein>
<name>A0ABM7V4M4_9FLAO</name>
<evidence type="ECO:0000313" key="3">
    <source>
        <dbReference type="Proteomes" id="UP001319867"/>
    </source>
</evidence>
<evidence type="ECO:0008006" key="4">
    <source>
        <dbReference type="Google" id="ProtNLM"/>
    </source>
</evidence>
<accession>A0ABM7V4M4</accession>
<reference evidence="2 3" key="1">
    <citation type="journal article" date="2022" name="Int. J. Syst. Evol. Microbiol.">
        <title>Flavobacterium ammonificans sp. nov. and Flavobacterium ammoniigenes sp. nov., ammonifying bacteria isolated from surface river water.</title>
        <authorList>
            <person name="Watanabe K."/>
            <person name="Kitamura T."/>
            <person name="Ogata Y."/>
            <person name="Shindo C."/>
            <person name="Suda W."/>
        </authorList>
    </citation>
    <scope>NUCLEOTIDE SEQUENCE [LARGE SCALE GENOMIC DNA]</scope>
    <source>
        <strain evidence="2 3">GENT5</strain>
    </source>
</reference>
<dbReference type="InterPro" id="IPR021354">
    <property type="entry name" value="DUF2975"/>
</dbReference>
<feature type="transmembrane region" description="Helical" evidence="1">
    <location>
        <begin position="15"/>
        <end position="39"/>
    </location>
</feature>
<evidence type="ECO:0000313" key="2">
    <source>
        <dbReference type="EMBL" id="BDB54299.1"/>
    </source>
</evidence>
<reference evidence="2 3" key="2">
    <citation type="journal article" date="2022" name="Microorganisms">
        <title>Complete Genome Sequences of Two Flavobacterium ammonificans Strains and a Flavobacterium ammoniigenes Strain of Ammonifying Bacterioplankton Isolated from Surface River Water.</title>
        <authorList>
            <person name="Suda W."/>
            <person name="Ogata Y."/>
            <person name="Shindo C."/>
            <person name="Watanabe K."/>
        </authorList>
    </citation>
    <scope>NUCLEOTIDE SEQUENCE [LARGE SCALE GENOMIC DNA]</scope>
    <source>
        <strain evidence="2 3">GENT5</strain>
    </source>
</reference>
<organism evidence="2 3">
    <name type="scientific">Flavobacterium ammoniigenes</name>
    <dbReference type="NCBI Taxonomy" id="1751095"/>
    <lineage>
        <taxon>Bacteria</taxon>
        <taxon>Pseudomonadati</taxon>
        <taxon>Bacteroidota</taxon>
        <taxon>Flavobacteriia</taxon>
        <taxon>Flavobacteriales</taxon>
        <taxon>Flavobacteriaceae</taxon>
        <taxon>Flavobacterium</taxon>
    </lineage>
</organism>
<keyword evidence="3" id="KW-1185">Reference proteome</keyword>
<sequence length="162" mass="18136">MNTQNFKSFEKSSTLFLRLVLLVFSIGVLVFCGFLLYQITQSDSLGYYRPILIGVVLSTIPLLYVFYQAFLLLNNIDNNLSLSESSVNSLRIIKVCSFLISLLYLIGSPFIFTIAQRDDAPGVVLIDIILLLGSFSVGVFTYILQKLLINAIGYKSENELTI</sequence>
<evidence type="ECO:0000256" key="1">
    <source>
        <dbReference type="SAM" id="Phobius"/>
    </source>
</evidence>
<feature type="transmembrane region" description="Helical" evidence="1">
    <location>
        <begin position="92"/>
        <end position="112"/>
    </location>
</feature>
<proteinExistence type="predicted"/>
<gene>
    <name evidence="2" type="ORF">GENT5_06040</name>
</gene>
<keyword evidence="1" id="KW-0812">Transmembrane</keyword>
<feature type="transmembrane region" description="Helical" evidence="1">
    <location>
        <begin position="124"/>
        <end position="144"/>
    </location>
</feature>
<keyword evidence="1" id="KW-0472">Membrane</keyword>
<dbReference type="Proteomes" id="UP001319867">
    <property type="component" value="Chromosome"/>
</dbReference>
<dbReference type="EMBL" id="AP025184">
    <property type="protein sequence ID" value="BDB54299.1"/>
    <property type="molecule type" value="Genomic_DNA"/>
</dbReference>
<dbReference type="Pfam" id="PF11188">
    <property type="entry name" value="DUF2975"/>
    <property type="match status" value="1"/>
</dbReference>
<keyword evidence="1" id="KW-1133">Transmembrane helix</keyword>
<feature type="transmembrane region" description="Helical" evidence="1">
    <location>
        <begin position="51"/>
        <end position="72"/>
    </location>
</feature>